<evidence type="ECO:0000256" key="1">
    <source>
        <dbReference type="ARBA" id="ARBA00022723"/>
    </source>
</evidence>
<accession>A0A7H9B1B4</accession>
<evidence type="ECO:0000256" key="3">
    <source>
        <dbReference type="ARBA" id="ARBA00022833"/>
    </source>
</evidence>
<gene>
    <name evidence="6" type="ORF">HG535_0D01290</name>
</gene>
<dbReference type="InterPro" id="IPR013087">
    <property type="entry name" value="Znf_C2H2_type"/>
</dbReference>
<dbReference type="InterPro" id="IPR040107">
    <property type="entry name" value="Snu23"/>
</dbReference>
<dbReference type="EMBL" id="CP058607">
    <property type="protein sequence ID" value="QLG72421.1"/>
    <property type="molecule type" value="Genomic_DNA"/>
</dbReference>
<keyword evidence="4" id="KW-0539">Nucleus</keyword>
<reference evidence="6 7" key="1">
    <citation type="submission" date="2020-07" db="EMBL/GenBank/DDBJ databases">
        <title>The yeast mating-type switching endonuclease HO is a domesticated member of an unorthodox homing genetic element family.</title>
        <authorList>
            <person name="Coughlan A.Y."/>
            <person name="Lombardi L."/>
            <person name="Braun-Galleani S."/>
            <person name="Martos A.R."/>
            <person name="Galeote V."/>
            <person name="Bigey F."/>
            <person name="Dequin S."/>
            <person name="Byrne K.P."/>
            <person name="Wolfe K.H."/>
        </authorList>
    </citation>
    <scope>NUCLEOTIDE SEQUENCE [LARGE SCALE GENOMIC DNA]</scope>
    <source>
        <strain evidence="6 7">NRRL Y-6702</strain>
    </source>
</reference>
<dbReference type="Pfam" id="PF12874">
    <property type="entry name" value="zf-met"/>
    <property type="match status" value="1"/>
</dbReference>
<dbReference type="Gene3D" id="3.30.160.60">
    <property type="entry name" value="Classic Zinc Finger"/>
    <property type="match status" value="1"/>
</dbReference>
<keyword evidence="3" id="KW-0862">Zinc</keyword>
<dbReference type="InterPro" id="IPR036236">
    <property type="entry name" value="Znf_C2H2_sf"/>
</dbReference>
<dbReference type="SUPFAM" id="SSF57667">
    <property type="entry name" value="beta-beta-alpha zinc fingers"/>
    <property type="match status" value="1"/>
</dbReference>
<dbReference type="RefSeq" id="XP_037144149.1">
    <property type="nucleotide sequence ID" value="XM_037288254.1"/>
</dbReference>
<evidence type="ECO:0000256" key="2">
    <source>
        <dbReference type="ARBA" id="ARBA00022771"/>
    </source>
</evidence>
<dbReference type="PANTHER" id="PTHR45986:SF1">
    <property type="entry name" value="ZINC FINGER MATRIN-TYPE PROTEIN 2"/>
    <property type="match status" value="1"/>
</dbReference>
<evidence type="ECO:0000313" key="6">
    <source>
        <dbReference type="EMBL" id="QLG72421.1"/>
    </source>
</evidence>
<evidence type="ECO:0000259" key="5">
    <source>
        <dbReference type="PROSITE" id="PS00028"/>
    </source>
</evidence>
<dbReference type="OrthoDB" id="30343at2759"/>
<name>A0A7H9B1B4_ZYGMR</name>
<dbReference type="GeneID" id="59236145"/>
<dbReference type="PROSITE" id="PS00028">
    <property type="entry name" value="ZINC_FINGER_C2H2_1"/>
    <property type="match status" value="1"/>
</dbReference>
<keyword evidence="7" id="KW-1185">Reference proteome</keyword>
<feature type="domain" description="C2H2-type" evidence="5">
    <location>
        <begin position="81"/>
        <end position="103"/>
    </location>
</feature>
<dbReference type="PANTHER" id="PTHR45986">
    <property type="entry name" value="ZINC FINGER MATRIN-TYPE PROTEIN 2"/>
    <property type="match status" value="1"/>
</dbReference>
<proteinExistence type="predicted"/>
<dbReference type="GO" id="GO:0005681">
    <property type="term" value="C:spliceosomal complex"/>
    <property type="evidence" value="ECO:0007669"/>
    <property type="project" value="InterPro"/>
</dbReference>
<dbReference type="GO" id="GO:0000398">
    <property type="term" value="P:mRNA splicing, via spliceosome"/>
    <property type="evidence" value="ECO:0007669"/>
    <property type="project" value="InterPro"/>
</dbReference>
<protein>
    <recommendedName>
        <fullName evidence="5">C2H2-type domain-containing protein</fullName>
    </recommendedName>
</protein>
<dbReference type="GO" id="GO:0046540">
    <property type="term" value="C:U4/U6 x U5 tri-snRNP complex"/>
    <property type="evidence" value="ECO:0007669"/>
    <property type="project" value="TreeGrafter"/>
</dbReference>
<dbReference type="GO" id="GO:0008270">
    <property type="term" value="F:zinc ion binding"/>
    <property type="evidence" value="ECO:0007669"/>
    <property type="project" value="UniProtKB-KW"/>
</dbReference>
<keyword evidence="2" id="KW-0863">Zinc-finger</keyword>
<dbReference type="Proteomes" id="UP000509704">
    <property type="component" value="Chromosome 4"/>
</dbReference>
<organism evidence="6 7">
    <name type="scientific">Zygotorulaspora mrakii</name>
    <name type="common">Zygosaccharomyces mrakii</name>
    <dbReference type="NCBI Taxonomy" id="42260"/>
    <lineage>
        <taxon>Eukaryota</taxon>
        <taxon>Fungi</taxon>
        <taxon>Dikarya</taxon>
        <taxon>Ascomycota</taxon>
        <taxon>Saccharomycotina</taxon>
        <taxon>Saccharomycetes</taxon>
        <taxon>Saccharomycetales</taxon>
        <taxon>Saccharomycetaceae</taxon>
        <taxon>Zygotorulaspora</taxon>
    </lineage>
</organism>
<evidence type="ECO:0000256" key="4">
    <source>
        <dbReference type="ARBA" id="ARBA00023242"/>
    </source>
</evidence>
<sequence length="186" mass="21712">MSNFGRRTWDREEYAKLASEGQLTHEQSLKSSLTPAQFQQLKRKYTNFHGLMQDAIKNLNTKVLTTGLSSYKKGKQFGFYCELCNLTFKDTMQYIDHLNHKTHQLKFESIFDEPLINDTRDNDMIEKEEFEGIYHSIIDQFISLHGTKKPRKSKKASIRQALLQKEEHPTELELAMGFKAFGNANR</sequence>
<dbReference type="KEGG" id="zmk:HG535_0D01290"/>
<dbReference type="AlphaFoldDB" id="A0A7H9B1B4"/>
<keyword evidence="1" id="KW-0479">Metal-binding</keyword>
<evidence type="ECO:0000313" key="7">
    <source>
        <dbReference type="Proteomes" id="UP000509704"/>
    </source>
</evidence>